<reference evidence="2 3" key="1">
    <citation type="submission" date="2020-01" db="EMBL/GenBank/DDBJ databases">
        <title>Draft Genome Sequence of Vibrio sp. strain OCN044, Isolated from a Healthy Coral at Palmyra Atoll.</title>
        <authorList>
            <person name="Videau P."/>
            <person name="Loughran R."/>
            <person name="Esquivel A."/>
            <person name="Deadmond M."/>
            <person name="Paddock B.E."/>
            <person name="Saw J.H."/>
            <person name="Ushijima B."/>
        </authorList>
    </citation>
    <scope>NUCLEOTIDE SEQUENCE [LARGE SCALE GENOMIC DNA]</scope>
    <source>
        <strain evidence="2 3">OCN044</strain>
    </source>
</reference>
<keyword evidence="1" id="KW-0472">Membrane</keyword>
<protein>
    <submittedName>
        <fullName evidence="2">Uncharacterized protein</fullName>
    </submittedName>
</protein>
<feature type="transmembrane region" description="Helical" evidence="1">
    <location>
        <begin position="62"/>
        <end position="80"/>
    </location>
</feature>
<comment type="caution">
    <text evidence="2">The sequence shown here is derived from an EMBL/GenBank/DDBJ whole genome shotgun (WGS) entry which is preliminary data.</text>
</comment>
<gene>
    <name evidence="2" type="ORF">GTG28_06900</name>
</gene>
<feature type="transmembrane region" description="Helical" evidence="1">
    <location>
        <begin position="92"/>
        <end position="111"/>
    </location>
</feature>
<evidence type="ECO:0000313" key="3">
    <source>
        <dbReference type="Proteomes" id="UP000478571"/>
    </source>
</evidence>
<organism evidence="2 3">
    <name type="scientific">Vibrio tetraodonis subsp. pristinus</name>
    <dbReference type="NCBI Taxonomy" id="2695891"/>
    <lineage>
        <taxon>Bacteria</taxon>
        <taxon>Pseudomonadati</taxon>
        <taxon>Pseudomonadota</taxon>
        <taxon>Gammaproteobacteria</taxon>
        <taxon>Vibrionales</taxon>
        <taxon>Vibrionaceae</taxon>
        <taxon>Vibrio</taxon>
    </lineage>
</organism>
<name>A0A6L8LSC7_9VIBR</name>
<dbReference type="Proteomes" id="UP000478571">
    <property type="component" value="Unassembled WGS sequence"/>
</dbReference>
<accession>A0A6L8LSC7</accession>
<dbReference type="EMBL" id="WWEU01000002">
    <property type="protein sequence ID" value="MYM58948.1"/>
    <property type="molecule type" value="Genomic_DNA"/>
</dbReference>
<keyword evidence="3" id="KW-1185">Reference proteome</keyword>
<evidence type="ECO:0000313" key="2">
    <source>
        <dbReference type="EMBL" id="MYM58948.1"/>
    </source>
</evidence>
<keyword evidence="1" id="KW-0812">Transmembrane</keyword>
<dbReference type="AlphaFoldDB" id="A0A6L8LSC7"/>
<proteinExistence type="predicted"/>
<feature type="transmembrane region" description="Helical" evidence="1">
    <location>
        <begin position="30"/>
        <end position="50"/>
    </location>
</feature>
<dbReference type="RefSeq" id="WP_160928283.1">
    <property type="nucleotide sequence ID" value="NZ_WWEU01000002.1"/>
</dbReference>
<keyword evidence="1" id="KW-1133">Transmembrane helix</keyword>
<sequence length="116" mass="13634">MNRSGIIFIILSIFLSVTNALNINGTIIEQILGFFSQLVTFFLLIALFGAWKGKKLFHHNHLRLIAYSYPFLLLLVPIYQNFEYSEQEMPWSYIYMQILEFIFALFVLSTLEKESK</sequence>
<evidence type="ECO:0000256" key="1">
    <source>
        <dbReference type="SAM" id="Phobius"/>
    </source>
</evidence>